<evidence type="ECO:0000256" key="2">
    <source>
        <dbReference type="ARBA" id="ARBA00010790"/>
    </source>
</evidence>
<dbReference type="PANTHER" id="PTHR11552:SF147">
    <property type="entry name" value="CHOLINE DEHYDROGENASE, MITOCHONDRIAL"/>
    <property type="match status" value="1"/>
</dbReference>
<evidence type="ECO:0000256" key="5">
    <source>
        <dbReference type="PIRSR" id="PIRSR000137-2"/>
    </source>
</evidence>
<gene>
    <name evidence="9" type="primary">LOC111362366</name>
</gene>
<dbReference type="RefSeq" id="XP_022834806.1">
    <property type="nucleotide sequence ID" value="XM_022979038.1"/>
</dbReference>
<dbReference type="Gene3D" id="3.30.560.10">
    <property type="entry name" value="Glucose Oxidase, domain 3"/>
    <property type="match status" value="1"/>
</dbReference>
<proteinExistence type="inferred from homology"/>
<comment type="similarity">
    <text evidence="2">Belongs to the GMC oxidoreductase family.</text>
</comment>
<feature type="binding site" evidence="5">
    <location>
        <position position="125"/>
    </location>
    <ligand>
        <name>FAD</name>
        <dbReference type="ChEBI" id="CHEBI:57692"/>
    </ligand>
</feature>
<name>A0A9J7ENI7_SPOLT</name>
<dbReference type="InterPro" id="IPR007867">
    <property type="entry name" value="GMC_OxRtase_C"/>
</dbReference>
<sequence length="591" mass="66249">MRINATESASSIRAVQGALSVLTALQLTSYQFPEQTCVFDGASYDYIIVGAGTTGCVVANRLTEDSNTTVLLIEAGGDPQIEAGLPGLLLYMKENDSAWNYTTEPDGTSSHCHKKSIDDMSIGRVLGGSSSSSYLLYSVGNHYDYDNWAEIVNDSTWNWENVLPYIKKSQRLEETSIINSPQGQYFGTEGNIGLSLSLTNKRDKYFRVFEETGSQIQVAFSGNNSLGYSDALFTMSDGIRQSTAISYLVPVRNRPNLHVLKNTLVNKIIFDGFNNAVGVEAYTYDKRYIVVKSRKEVIVSAGIVNSPKLLMLSGVGPRSHLYSHKIATISDLPVGKNLQDHLAVVIVFNMTNLIYPYRPWNPYKYPASVLMGYVSLNESSNYPDYQTFNFVSLPTYLMSYCTFTYSQTDEICNNMIGTDVNSEMMFSIVNKQLYKSRGEILLKSGDFMEDPYIYTNYYTEEEDLDDHARIVEDFMKILDTDAFQKIGGTFKDPKLPDCRNYTVGTRDYWKCYIRCMTTSEHHYSSTCAMGSVVDSRLRVYGVKRLRVADASVMPYPTAGGTLGAAIMIGEKVSDMIKEDNQHNRPFTRNCC</sequence>
<dbReference type="OrthoDB" id="269227at2759"/>
<dbReference type="GO" id="GO:0050660">
    <property type="term" value="F:flavin adenine dinucleotide binding"/>
    <property type="evidence" value="ECO:0007669"/>
    <property type="project" value="InterPro"/>
</dbReference>
<dbReference type="Pfam" id="PF05199">
    <property type="entry name" value="GMC_oxred_C"/>
    <property type="match status" value="1"/>
</dbReference>
<dbReference type="AlphaFoldDB" id="A0A9J7ENI7"/>
<dbReference type="InterPro" id="IPR012132">
    <property type="entry name" value="GMC_OxRdtase"/>
</dbReference>
<dbReference type="Proteomes" id="UP000301870">
    <property type="component" value="Unplaced"/>
</dbReference>
<dbReference type="Gene3D" id="3.50.50.60">
    <property type="entry name" value="FAD/NAD(P)-binding domain"/>
    <property type="match status" value="1"/>
</dbReference>
<keyword evidence="4 5" id="KW-0274">FAD</keyword>
<evidence type="ECO:0000259" key="7">
    <source>
        <dbReference type="Pfam" id="PF05199"/>
    </source>
</evidence>
<feature type="domain" description="Glucose-methanol-choline oxidoreductase N-terminal" evidence="6">
    <location>
        <begin position="44"/>
        <end position="342"/>
    </location>
</feature>
<dbReference type="InterPro" id="IPR000172">
    <property type="entry name" value="GMC_OxRdtase_N"/>
</dbReference>
<accession>A0A9J7ENI7</accession>
<evidence type="ECO:0000259" key="6">
    <source>
        <dbReference type="Pfam" id="PF00732"/>
    </source>
</evidence>
<dbReference type="Pfam" id="PF00732">
    <property type="entry name" value="GMC_oxred_N"/>
    <property type="match status" value="1"/>
</dbReference>
<evidence type="ECO:0000313" key="9">
    <source>
        <dbReference type="RefSeq" id="XP_022834806.1"/>
    </source>
</evidence>
<evidence type="ECO:0000256" key="1">
    <source>
        <dbReference type="ARBA" id="ARBA00001974"/>
    </source>
</evidence>
<dbReference type="PANTHER" id="PTHR11552">
    <property type="entry name" value="GLUCOSE-METHANOL-CHOLINE GMC OXIDOREDUCTASE"/>
    <property type="match status" value="1"/>
</dbReference>
<protein>
    <submittedName>
        <fullName evidence="9">Glucose dehydrogenase [FAD, quinone]-like isoform X2</fullName>
    </submittedName>
</protein>
<reference evidence="9" key="1">
    <citation type="submission" date="2025-08" db="UniProtKB">
        <authorList>
            <consortium name="RefSeq"/>
        </authorList>
    </citation>
    <scope>IDENTIFICATION</scope>
    <source>
        <strain evidence="9">Ishihara</strain>
        <tissue evidence="9">Whole body</tissue>
    </source>
</reference>
<evidence type="ECO:0000313" key="8">
    <source>
        <dbReference type="Proteomes" id="UP000301870"/>
    </source>
</evidence>
<dbReference type="SUPFAM" id="SSF54373">
    <property type="entry name" value="FAD-linked reductases, C-terminal domain"/>
    <property type="match status" value="1"/>
</dbReference>
<comment type="cofactor">
    <cofactor evidence="1 5">
        <name>FAD</name>
        <dbReference type="ChEBI" id="CHEBI:57692"/>
    </cofactor>
</comment>
<dbReference type="PIRSF" id="PIRSF000137">
    <property type="entry name" value="Alcohol_oxidase"/>
    <property type="match status" value="1"/>
</dbReference>
<keyword evidence="3" id="KW-0285">Flavoprotein</keyword>
<evidence type="ECO:0000256" key="4">
    <source>
        <dbReference type="ARBA" id="ARBA00022827"/>
    </source>
</evidence>
<dbReference type="InterPro" id="IPR036188">
    <property type="entry name" value="FAD/NAD-bd_sf"/>
</dbReference>
<dbReference type="GeneID" id="111362366"/>
<feature type="domain" description="Glucose-methanol-choline oxidoreductase C-terminal" evidence="7">
    <location>
        <begin position="435"/>
        <end position="569"/>
    </location>
</feature>
<feature type="binding site" evidence="5">
    <location>
        <position position="265"/>
    </location>
    <ligand>
        <name>FAD</name>
        <dbReference type="ChEBI" id="CHEBI:57692"/>
    </ligand>
</feature>
<feature type="binding site" evidence="5">
    <location>
        <begin position="53"/>
        <end position="54"/>
    </location>
    <ligand>
        <name>FAD</name>
        <dbReference type="ChEBI" id="CHEBI:57692"/>
    </ligand>
</feature>
<dbReference type="GO" id="GO:0016614">
    <property type="term" value="F:oxidoreductase activity, acting on CH-OH group of donors"/>
    <property type="evidence" value="ECO:0007669"/>
    <property type="project" value="InterPro"/>
</dbReference>
<keyword evidence="8" id="KW-1185">Reference proteome</keyword>
<dbReference type="SUPFAM" id="SSF51905">
    <property type="entry name" value="FAD/NAD(P)-binding domain"/>
    <property type="match status" value="1"/>
</dbReference>
<organism evidence="8 9">
    <name type="scientific">Spodoptera litura</name>
    <name type="common">Asian cotton leafworm</name>
    <dbReference type="NCBI Taxonomy" id="69820"/>
    <lineage>
        <taxon>Eukaryota</taxon>
        <taxon>Metazoa</taxon>
        <taxon>Ecdysozoa</taxon>
        <taxon>Arthropoda</taxon>
        <taxon>Hexapoda</taxon>
        <taxon>Insecta</taxon>
        <taxon>Pterygota</taxon>
        <taxon>Neoptera</taxon>
        <taxon>Endopterygota</taxon>
        <taxon>Lepidoptera</taxon>
        <taxon>Glossata</taxon>
        <taxon>Ditrysia</taxon>
        <taxon>Noctuoidea</taxon>
        <taxon>Noctuidae</taxon>
        <taxon>Amphipyrinae</taxon>
        <taxon>Spodoptera</taxon>
    </lineage>
</organism>
<evidence type="ECO:0000256" key="3">
    <source>
        <dbReference type="ARBA" id="ARBA00022630"/>
    </source>
</evidence>